<proteinExistence type="inferred from homology"/>
<evidence type="ECO:0000256" key="3">
    <source>
        <dbReference type="ARBA" id="ARBA00022643"/>
    </source>
</evidence>
<feature type="domain" description="Flavin reductase like" evidence="5">
    <location>
        <begin position="4"/>
        <end position="159"/>
    </location>
</feature>
<dbReference type="PANTHER" id="PTHR33798:SF5">
    <property type="entry name" value="FLAVIN REDUCTASE LIKE DOMAIN-CONTAINING PROTEIN"/>
    <property type="match status" value="1"/>
</dbReference>
<name>A0A381SVG8_9ZZZZ</name>
<evidence type="ECO:0000256" key="1">
    <source>
        <dbReference type="ARBA" id="ARBA00001917"/>
    </source>
</evidence>
<keyword evidence="2" id="KW-0285">Flavoprotein</keyword>
<comment type="similarity">
    <text evidence="4">Belongs to the flavoredoxin family.</text>
</comment>
<dbReference type="SMART" id="SM00903">
    <property type="entry name" value="Flavin_Reduct"/>
    <property type="match status" value="1"/>
</dbReference>
<evidence type="ECO:0000256" key="4">
    <source>
        <dbReference type="ARBA" id="ARBA00038054"/>
    </source>
</evidence>
<sequence length="201" mass="22276">MITATVVPRPIALVTTRNENGSINAAPFSFFNVFSEDPPLVVLGLQSKPGLSLKDTTHNIRLTGEFVVNMVDESIAERMVACAADFPKNESEIGPAGLSLTPSEHIDVDYISEAPVALECRRVTVLQFAKTRDLAIGEIVGLHAKEGLIDLETKRINWDNYNPIGRLYANQYIRTHDRFSMSIPSPEDIISGKFKNFTEEK</sequence>
<gene>
    <name evidence="6" type="ORF">METZ01_LOCUS60293</name>
</gene>
<reference evidence="6" key="1">
    <citation type="submission" date="2018-05" db="EMBL/GenBank/DDBJ databases">
        <authorList>
            <person name="Lanie J.A."/>
            <person name="Ng W.-L."/>
            <person name="Kazmierczak K.M."/>
            <person name="Andrzejewski T.M."/>
            <person name="Davidsen T.M."/>
            <person name="Wayne K.J."/>
            <person name="Tettelin H."/>
            <person name="Glass J.I."/>
            <person name="Rusch D."/>
            <person name="Podicherti R."/>
            <person name="Tsui H.-C.T."/>
            <person name="Winkler M.E."/>
        </authorList>
    </citation>
    <scope>NUCLEOTIDE SEQUENCE</scope>
</reference>
<dbReference type="SUPFAM" id="SSF50475">
    <property type="entry name" value="FMN-binding split barrel"/>
    <property type="match status" value="1"/>
</dbReference>
<organism evidence="6">
    <name type="scientific">marine metagenome</name>
    <dbReference type="NCBI Taxonomy" id="408172"/>
    <lineage>
        <taxon>unclassified sequences</taxon>
        <taxon>metagenomes</taxon>
        <taxon>ecological metagenomes</taxon>
    </lineage>
</organism>
<evidence type="ECO:0000256" key="2">
    <source>
        <dbReference type="ARBA" id="ARBA00022630"/>
    </source>
</evidence>
<dbReference type="PANTHER" id="PTHR33798">
    <property type="entry name" value="FLAVOPROTEIN OXYGENASE"/>
    <property type="match status" value="1"/>
</dbReference>
<evidence type="ECO:0000313" key="6">
    <source>
        <dbReference type="EMBL" id="SVA07439.1"/>
    </source>
</evidence>
<accession>A0A381SVG8</accession>
<dbReference type="Gene3D" id="2.30.110.10">
    <property type="entry name" value="Electron Transport, Fmn-binding Protein, Chain A"/>
    <property type="match status" value="1"/>
</dbReference>
<keyword evidence="3" id="KW-0288">FMN</keyword>
<dbReference type="EMBL" id="UINC01003566">
    <property type="protein sequence ID" value="SVA07439.1"/>
    <property type="molecule type" value="Genomic_DNA"/>
</dbReference>
<dbReference type="Pfam" id="PF01613">
    <property type="entry name" value="Flavin_Reduct"/>
    <property type="match status" value="1"/>
</dbReference>
<evidence type="ECO:0000259" key="5">
    <source>
        <dbReference type="SMART" id="SM00903"/>
    </source>
</evidence>
<comment type="cofactor">
    <cofactor evidence="1">
        <name>FMN</name>
        <dbReference type="ChEBI" id="CHEBI:58210"/>
    </cofactor>
</comment>
<dbReference type="AlphaFoldDB" id="A0A381SVG8"/>
<dbReference type="GO" id="GO:0010181">
    <property type="term" value="F:FMN binding"/>
    <property type="evidence" value="ECO:0007669"/>
    <property type="project" value="InterPro"/>
</dbReference>
<dbReference type="InterPro" id="IPR012349">
    <property type="entry name" value="Split_barrel_FMN-bd"/>
</dbReference>
<protein>
    <recommendedName>
        <fullName evidence="5">Flavin reductase like domain-containing protein</fullName>
    </recommendedName>
</protein>
<dbReference type="InterPro" id="IPR002563">
    <property type="entry name" value="Flavin_Rdtase-like_dom"/>
</dbReference>